<dbReference type="Pfam" id="PF01494">
    <property type="entry name" value="FAD_binding_3"/>
    <property type="match status" value="1"/>
</dbReference>
<dbReference type="Proteomes" id="UP000019491">
    <property type="component" value="Unassembled WGS sequence"/>
</dbReference>
<dbReference type="RefSeq" id="WP_037228486.1">
    <property type="nucleotide sequence ID" value="NZ_BAWF01000009.1"/>
</dbReference>
<dbReference type="InterPro" id="IPR050641">
    <property type="entry name" value="RIFMO-like"/>
</dbReference>
<evidence type="ECO:0000259" key="4">
    <source>
        <dbReference type="Pfam" id="PF01494"/>
    </source>
</evidence>
<dbReference type="Gene3D" id="3.50.50.60">
    <property type="entry name" value="FAD/NAD(P)-binding domain"/>
    <property type="match status" value="1"/>
</dbReference>
<dbReference type="OrthoDB" id="8670884at2"/>
<comment type="cofactor">
    <cofactor evidence="1">
        <name>FAD</name>
        <dbReference type="ChEBI" id="CHEBI:57692"/>
    </cofactor>
</comment>
<keyword evidence="2" id="KW-0285">Flavoprotein</keyword>
<evidence type="ECO:0000256" key="2">
    <source>
        <dbReference type="ARBA" id="ARBA00022630"/>
    </source>
</evidence>
<dbReference type="Gene3D" id="3.30.9.10">
    <property type="entry name" value="D-Amino Acid Oxidase, subunit A, domain 2"/>
    <property type="match status" value="1"/>
</dbReference>
<dbReference type="Pfam" id="PF21274">
    <property type="entry name" value="Rng_hyd_C"/>
    <property type="match status" value="1"/>
</dbReference>
<dbReference type="Gene3D" id="3.40.30.120">
    <property type="match status" value="1"/>
</dbReference>
<dbReference type="SUPFAM" id="SSF51905">
    <property type="entry name" value="FAD/NAD(P)-binding domain"/>
    <property type="match status" value="1"/>
</dbReference>
<keyword evidence="5" id="KW-0560">Oxidoreductase</keyword>
<dbReference type="GO" id="GO:0016709">
    <property type="term" value="F:oxidoreductase activity, acting on paired donors, with incorporation or reduction of molecular oxygen, NAD(P)H as one donor, and incorporation of one atom of oxygen"/>
    <property type="evidence" value="ECO:0007669"/>
    <property type="project" value="UniProtKB-ARBA"/>
</dbReference>
<keyword evidence="6" id="KW-1185">Reference proteome</keyword>
<evidence type="ECO:0000256" key="3">
    <source>
        <dbReference type="ARBA" id="ARBA00022827"/>
    </source>
</evidence>
<accession>X0PM41</accession>
<keyword evidence="3" id="KW-0274">FAD</keyword>
<evidence type="ECO:0000313" key="6">
    <source>
        <dbReference type="Proteomes" id="UP000019491"/>
    </source>
</evidence>
<dbReference type="GO" id="GO:0071949">
    <property type="term" value="F:FAD binding"/>
    <property type="evidence" value="ECO:0007669"/>
    <property type="project" value="InterPro"/>
</dbReference>
<name>X0PM41_RHOWR</name>
<feature type="domain" description="FAD-binding" evidence="4">
    <location>
        <begin position="5"/>
        <end position="372"/>
    </location>
</feature>
<proteinExistence type="predicted"/>
<protein>
    <submittedName>
        <fullName evidence="5">Putative phenol monooxygenase</fullName>
    </submittedName>
</protein>
<organism evidence="5 6">
    <name type="scientific">Rhodococcus wratislaviensis NBRC 100605</name>
    <dbReference type="NCBI Taxonomy" id="1219028"/>
    <lineage>
        <taxon>Bacteria</taxon>
        <taxon>Bacillati</taxon>
        <taxon>Actinomycetota</taxon>
        <taxon>Actinomycetes</taxon>
        <taxon>Mycobacteriales</taxon>
        <taxon>Nocardiaceae</taxon>
        <taxon>Rhodococcus</taxon>
    </lineage>
</organism>
<dbReference type="AlphaFoldDB" id="X0PM41"/>
<reference evidence="5 6" key="1">
    <citation type="submission" date="2014-02" db="EMBL/GenBank/DDBJ databases">
        <title>Whole genome shotgun sequence of Rhodococcus wratislaviensis NBRC 100605.</title>
        <authorList>
            <person name="Hosoyama A."/>
            <person name="Tsuchikane K."/>
            <person name="Yoshida I."/>
            <person name="Ohji S."/>
            <person name="Ichikawa N."/>
            <person name="Yamazoe A."/>
            <person name="Fujita N."/>
        </authorList>
    </citation>
    <scope>NUCLEOTIDE SEQUENCE [LARGE SCALE GENOMIC DNA]</scope>
    <source>
        <strain evidence="5 6">NBRC 100605</strain>
    </source>
</reference>
<dbReference type="PRINTS" id="PR00420">
    <property type="entry name" value="RNGMNOXGNASE"/>
</dbReference>
<comment type="caution">
    <text evidence="5">The sequence shown here is derived from an EMBL/GenBank/DDBJ whole genome shotgun (WGS) entry which is preliminary data.</text>
</comment>
<dbReference type="InterPro" id="IPR002938">
    <property type="entry name" value="FAD-bd"/>
</dbReference>
<dbReference type="PANTHER" id="PTHR43004">
    <property type="entry name" value="TRK SYSTEM POTASSIUM UPTAKE PROTEIN"/>
    <property type="match status" value="1"/>
</dbReference>
<keyword evidence="5" id="KW-0503">Monooxygenase</keyword>
<dbReference type="PANTHER" id="PTHR43004:SF19">
    <property type="entry name" value="BINDING MONOOXYGENASE, PUTATIVE (JCVI)-RELATED"/>
    <property type="match status" value="1"/>
</dbReference>
<sequence>MPDHDTQVLVVGAGGCGLTLSIMLADLGVDHLIIERHATTSHLPKAHYLNSRTMEIFRQHGLADDVYAAGMPTHNATVRYITGLGGSGPLDRHELYTFDAFGGGALRERYEEAAAGVPTNFPQLRLEPLLRQHAEKRSAGSVRFGHELVSCIQDEDGVTAVVRDRARGEEYEVRAAYLVGADGGKIVGSQVGAVLDGPGPFANLKTMHVTMDLSEYIPGDALLTHVTRPGTRFWWVALVPMGPSWGPNCEEWGVAFAFRPDDQEPLADSDAPDAIREVLNLPDLEMTVHRGGEWLVERVVADRFRFGRIFLAGDAAHRHVPTGGLGLNSAVHDVHNLAWKLAAVVHGRCADPERLLQSYEDERRPADVANADWALFTFLNHQTTDLSLGISPGATLEENTAAVLSFVSDTPMGATLRARATEIMGTQRTEYEALEVELGFGYSSAAVVPDGTPAPHRDPMGCLYTPTTRPGHRLPHAWLTDPEGERLSTHDLVGNQGGFVLLTGRDGAAWRSAAAAAERAHGVRVEVCSIGDAETDLADPTGTWTSMCGICSDGAVLVRPDNIVGYRARTRPADPEAALHDAVRAILSAEH</sequence>
<dbReference type="InterPro" id="IPR036188">
    <property type="entry name" value="FAD/NAD-bd_sf"/>
</dbReference>
<dbReference type="EMBL" id="BAWF01000009">
    <property type="protein sequence ID" value="GAF43589.1"/>
    <property type="molecule type" value="Genomic_DNA"/>
</dbReference>
<evidence type="ECO:0000313" key="5">
    <source>
        <dbReference type="EMBL" id="GAF43589.1"/>
    </source>
</evidence>
<evidence type="ECO:0000256" key="1">
    <source>
        <dbReference type="ARBA" id="ARBA00001974"/>
    </source>
</evidence>
<gene>
    <name evidence="5" type="ORF">RW1_009_00130</name>
</gene>